<evidence type="ECO:0000313" key="5">
    <source>
        <dbReference type="Proteomes" id="UP000722336"/>
    </source>
</evidence>
<feature type="domain" description="TonB-dependent receptor-like beta-barrel" evidence="2">
    <location>
        <begin position="482"/>
        <end position="983"/>
    </location>
</feature>
<comment type="caution">
    <text evidence="4">The sequence shown here is derived from an EMBL/GenBank/DDBJ whole genome shotgun (WGS) entry which is preliminary data.</text>
</comment>
<organism evidence="4 5">
    <name type="scientific">Pacificimonas pallii</name>
    <dbReference type="NCBI Taxonomy" id="2827236"/>
    <lineage>
        <taxon>Bacteria</taxon>
        <taxon>Pseudomonadati</taxon>
        <taxon>Pseudomonadota</taxon>
        <taxon>Alphaproteobacteria</taxon>
        <taxon>Sphingomonadales</taxon>
        <taxon>Sphingosinicellaceae</taxon>
        <taxon>Pacificimonas</taxon>
    </lineage>
</organism>
<keyword evidence="1" id="KW-0798">TonB box</keyword>
<dbReference type="RefSeq" id="WP_218445817.1">
    <property type="nucleotide sequence ID" value="NZ_JAGSPA010000003.1"/>
</dbReference>
<keyword evidence="5" id="KW-1185">Reference proteome</keyword>
<accession>A0ABS6SEY7</accession>
<evidence type="ECO:0000313" key="4">
    <source>
        <dbReference type="EMBL" id="MBV7256974.1"/>
    </source>
</evidence>
<evidence type="ECO:0000259" key="3">
    <source>
        <dbReference type="Pfam" id="PF07715"/>
    </source>
</evidence>
<dbReference type="InterPro" id="IPR012910">
    <property type="entry name" value="Plug_dom"/>
</dbReference>
<dbReference type="Pfam" id="PF07715">
    <property type="entry name" value="Plug"/>
    <property type="match status" value="1"/>
</dbReference>
<dbReference type="EMBL" id="JAGSPA010000003">
    <property type="protein sequence ID" value="MBV7256974.1"/>
    <property type="molecule type" value="Genomic_DNA"/>
</dbReference>
<keyword evidence="4" id="KW-0675">Receptor</keyword>
<comment type="subcellular location">
    <subcellularLocation>
        <location evidence="1">Cell outer membrane</location>
    </subcellularLocation>
</comment>
<feature type="domain" description="TonB-dependent receptor plug" evidence="3">
    <location>
        <begin position="123"/>
        <end position="252"/>
    </location>
</feature>
<dbReference type="PANTHER" id="PTHR47234:SF2">
    <property type="entry name" value="TONB-DEPENDENT RECEPTOR"/>
    <property type="match status" value="1"/>
</dbReference>
<evidence type="ECO:0000256" key="1">
    <source>
        <dbReference type="RuleBase" id="RU003357"/>
    </source>
</evidence>
<dbReference type="Proteomes" id="UP000722336">
    <property type="component" value="Unassembled WGS sequence"/>
</dbReference>
<name>A0ABS6SEY7_9SPHN</name>
<comment type="similarity">
    <text evidence="1">Belongs to the TonB-dependent receptor family.</text>
</comment>
<evidence type="ECO:0000259" key="2">
    <source>
        <dbReference type="Pfam" id="PF00593"/>
    </source>
</evidence>
<dbReference type="Pfam" id="PF00593">
    <property type="entry name" value="TonB_dep_Rec_b-barrel"/>
    <property type="match status" value="1"/>
</dbReference>
<dbReference type="PANTHER" id="PTHR47234">
    <property type="match status" value="1"/>
</dbReference>
<gene>
    <name evidence="4" type="ORF">KCG44_09285</name>
</gene>
<proteinExistence type="inferred from homology"/>
<protein>
    <submittedName>
        <fullName evidence="4">TonB-dependent receptor</fullName>
    </submittedName>
</protein>
<dbReference type="InterPro" id="IPR000531">
    <property type="entry name" value="Beta-barrel_TonB"/>
</dbReference>
<sequence length="1022" mass="110636">MKFRIYSLFFLKLCDHHSLAASSNIDETVNGFSAMRAPFNLCASNMRQPCSIIIVRGTSGMKNKLKENAPMGVCAALLATSFLAVGGITPALAQAIPETTEKDEPEEVIVVTGSRLEGVVSTSQTITIDKTEIDARGYNSVEDILSGLPQNFNSINSATTSLAGTGQPGSSVGNAQRFGGQSAANLRGLGENNVLVLVNGRRQASSASIEFESLGRVGAVNLSTIPFAAIERVEILLDGASSIYGSDAIGGVINFILKRDFSGFEISGRHEIGKNGGDSTTIDALFGTSWGTGNITVSGSWRREDPVSTAKAGFTTLDRSALGGVDGRQFGQPALIYLPSDDFNSIGQLALDDDGTTPLTAADLAGATGRLISPTATVDTVQPFFGAEGENWSTTATFEQHFGDRLRVYADAQLSKDRSLVIYPSVGYIYSFSLADDDYGRLLVIPTTNAFNDTGQDLLIEAVLERESLEGIAPESERMTSDLRYGGAVGFEYQISDTWSADISAAISRTETDYDNDYYLLNLRKLQELANSSDPAVAFNPFGNGTAQVDLTSVFDTESGPDSLDQNYVTSVKTLQATFKGELFDLPGGPVRTAVGGELRWESMTFSDRNVFGSGDTRGIFAVASPKRELAAAYAELSVPLVGQANDVPLIDSLEINLSGRYDSYSSKVTTPDTTIDNQYNEFSPMIGVAWYPIRGLKIRGNWSRAFRAPTITQVFQARRLSVTYSPFVAYNFILDDPFLPDGVTDPAAVAPPLELYNGSNNNLKGETSESWSVGAHWNFDFLDSAYISVNFNDITIRNQISGTYSIVRDPETWLAGGFGPNGPANSVERNSEGFITAINSIPFNINGTESQSLDLGAGFGVHTDVGRLFFDWSATHTIKTERDALGVVSRLNDTDIGLPSWAHTFTLRWDAEKYGAALTINHTGSYDNLAGTANILSFRSKRVNSRFVDENDLYDRVDSYTTVDLTGRYKFESLGAEISAGVIDLFNAEFPYYNNVSGAPFDLRHVDPRGRRVFVKLSKRF</sequence>
<reference evidence="4 5" key="1">
    <citation type="submission" date="2021-04" db="EMBL/GenBank/DDBJ databases">
        <authorList>
            <person name="Pira H."/>
            <person name="Risdian C."/>
            <person name="Wink J."/>
        </authorList>
    </citation>
    <scope>NUCLEOTIDE SEQUENCE [LARGE SCALE GENOMIC DNA]</scope>
    <source>
        <strain evidence="4 5">WHA3</strain>
    </source>
</reference>
<keyword evidence="1" id="KW-0472">Membrane</keyword>